<gene>
    <name evidence="2" type="ORF">Celaphus_00017879</name>
</gene>
<sequence length="87" mass="9456">MLCEQYYLVPPELEVEEFSAKAPNKPIQHFQTILELQPLSNTPAVGPGEHMGEVMDPCVAAKGQPLDLPLSRSPATVHVSDAHSKHG</sequence>
<keyword evidence="3" id="KW-1185">Reference proteome</keyword>
<dbReference type="EMBL" id="MKHE01000025">
    <property type="protein sequence ID" value="OWK02250.1"/>
    <property type="molecule type" value="Genomic_DNA"/>
</dbReference>
<evidence type="ECO:0000313" key="3">
    <source>
        <dbReference type="Proteomes" id="UP000242450"/>
    </source>
</evidence>
<evidence type="ECO:0000313" key="2">
    <source>
        <dbReference type="EMBL" id="OWK02250.1"/>
    </source>
</evidence>
<feature type="region of interest" description="Disordered" evidence="1">
    <location>
        <begin position="67"/>
        <end position="87"/>
    </location>
</feature>
<dbReference type="Proteomes" id="UP000242450">
    <property type="component" value="Chromosome 25"/>
</dbReference>
<name>A0A212C8E2_CEREH</name>
<organism evidence="2 3">
    <name type="scientific">Cervus elaphus hippelaphus</name>
    <name type="common">European red deer</name>
    <dbReference type="NCBI Taxonomy" id="46360"/>
    <lineage>
        <taxon>Eukaryota</taxon>
        <taxon>Metazoa</taxon>
        <taxon>Chordata</taxon>
        <taxon>Craniata</taxon>
        <taxon>Vertebrata</taxon>
        <taxon>Euteleostomi</taxon>
        <taxon>Mammalia</taxon>
        <taxon>Eutheria</taxon>
        <taxon>Laurasiatheria</taxon>
        <taxon>Artiodactyla</taxon>
        <taxon>Ruminantia</taxon>
        <taxon>Pecora</taxon>
        <taxon>Cervidae</taxon>
        <taxon>Cervinae</taxon>
        <taxon>Cervus</taxon>
    </lineage>
</organism>
<protein>
    <submittedName>
        <fullName evidence="2">Uncharacterized protein</fullName>
    </submittedName>
</protein>
<dbReference type="AlphaFoldDB" id="A0A212C8E2"/>
<comment type="caution">
    <text evidence="2">The sequence shown here is derived from an EMBL/GenBank/DDBJ whole genome shotgun (WGS) entry which is preliminary data.</text>
</comment>
<reference evidence="2 3" key="1">
    <citation type="journal article" date="2018" name="Mol. Genet. Genomics">
        <title>The red deer Cervus elaphus genome CerEla1.0: sequencing, annotating, genes, and chromosomes.</title>
        <authorList>
            <person name="Bana N.A."/>
            <person name="Nyiri A."/>
            <person name="Nagy J."/>
            <person name="Frank K."/>
            <person name="Nagy T."/>
            <person name="Steger V."/>
            <person name="Schiller M."/>
            <person name="Lakatos P."/>
            <person name="Sugar L."/>
            <person name="Horn P."/>
            <person name="Barta E."/>
            <person name="Orosz L."/>
        </authorList>
    </citation>
    <scope>NUCLEOTIDE SEQUENCE [LARGE SCALE GENOMIC DNA]</scope>
    <source>
        <strain evidence="2">Hungarian</strain>
    </source>
</reference>
<accession>A0A212C8E2</accession>
<evidence type="ECO:0000256" key="1">
    <source>
        <dbReference type="SAM" id="MobiDB-lite"/>
    </source>
</evidence>
<proteinExistence type="predicted"/>